<evidence type="ECO:0008006" key="3">
    <source>
        <dbReference type="Google" id="ProtNLM"/>
    </source>
</evidence>
<dbReference type="Proteomes" id="UP000615760">
    <property type="component" value="Unassembled WGS sequence"/>
</dbReference>
<organism evidence="1 2">
    <name type="scientific">Flavobacterium suaedae</name>
    <dbReference type="NCBI Taxonomy" id="1767027"/>
    <lineage>
        <taxon>Bacteria</taxon>
        <taxon>Pseudomonadati</taxon>
        <taxon>Bacteroidota</taxon>
        <taxon>Flavobacteriia</taxon>
        <taxon>Flavobacteriales</taxon>
        <taxon>Flavobacteriaceae</taxon>
        <taxon>Flavobacterium</taxon>
    </lineage>
</organism>
<sequence>MSSNITAKNYKKLVLQAGLKGVSFCSFDMLNNSISEISSATFSRYQSVEDELWKLFVHHPELKASYDEVLVLHDNNFNTFVPEALFDKDFLGSYLQYNTKVFETDFFAYDAINSYDINNVYVPLVNINNYLIDRFGSFDYKNTNTILVNKLLDASKNIEENQVFVHVQDTHFEVVIANNQKLLLYNSFEYTSPEDFLYFLLFTLEQLSLNPETVKVILLGNISKTDPCYTMAYKYIRHISFHDTEALQEKYNINSNIATQHFILLNA</sequence>
<gene>
    <name evidence="1" type="ORF">GCM10007424_03280</name>
</gene>
<proteinExistence type="predicted"/>
<dbReference type="InterPro" id="IPR024213">
    <property type="entry name" value="DUF3822"/>
</dbReference>
<dbReference type="RefSeq" id="WP_188619482.1">
    <property type="nucleotide sequence ID" value="NZ_BMJE01000001.1"/>
</dbReference>
<dbReference type="Pfam" id="PF12864">
    <property type="entry name" value="DUF3822"/>
    <property type="match status" value="1"/>
</dbReference>
<dbReference type="CDD" id="cd24013">
    <property type="entry name" value="ASKHA_ATPase_BT3980-like"/>
    <property type="match status" value="1"/>
</dbReference>
<dbReference type="Gene3D" id="3.30.420.260">
    <property type="match status" value="1"/>
</dbReference>
<comment type="caution">
    <text evidence="1">The sequence shown here is derived from an EMBL/GenBank/DDBJ whole genome shotgun (WGS) entry which is preliminary data.</text>
</comment>
<dbReference type="EMBL" id="BMJE01000001">
    <property type="protein sequence ID" value="GGB66656.1"/>
    <property type="molecule type" value="Genomic_DNA"/>
</dbReference>
<reference evidence="2" key="1">
    <citation type="journal article" date="2019" name="Int. J. Syst. Evol. Microbiol.">
        <title>The Global Catalogue of Microorganisms (GCM) 10K type strain sequencing project: providing services to taxonomists for standard genome sequencing and annotation.</title>
        <authorList>
            <consortium name="The Broad Institute Genomics Platform"/>
            <consortium name="The Broad Institute Genome Sequencing Center for Infectious Disease"/>
            <person name="Wu L."/>
            <person name="Ma J."/>
        </authorList>
    </citation>
    <scope>NUCLEOTIDE SEQUENCE [LARGE SCALE GENOMIC DNA]</scope>
    <source>
        <strain evidence="2">CGMCC 1.15461</strain>
    </source>
</reference>
<evidence type="ECO:0000313" key="2">
    <source>
        <dbReference type="Proteomes" id="UP000615760"/>
    </source>
</evidence>
<name>A0ABQ1JEN8_9FLAO</name>
<protein>
    <recommendedName>
        <fullName evidence="3">DUF3822 family protein</fullName>
    </recommendedName>
</protein>
<evidence type="ECO:0000313" key="1">
    <source>
        <dbReference type="EMBL" id="GGB66656.1"/>
    </source>
</evidence>
<dbReference type="Gene3D" id="3.30.420.250">
    <property type="match status" value="1"/>
</dbReference>
<keyword evidence="2" id="KW-1185">Reference proteome</keyword>
<accession>A0ABQ1JEN8</accession>